<dbReference type="AlphaFoldDB" id="A0A077LXH2"/>
<dbReference type="RefSeq" id="WP_048555343.1">
    <property type="nucleotide sequence ID" value="NZ_HF570958.1"/>
</dbReference>
<dbReference type="EMBL" id="CAJB01000206">
    <property type="protein sequence ID" value="CCH78391.1"/>
    <property type="molecule type" value="Genomic_DNA"/>
</dbReference>
<dbReference type="Pfam" id="PF04073">
    <property type="entry name" value="tRNA_edit"/>
    <property type="match status" value="1"/>
</dbReference>
<reference evidence="2 3" key="1">
    <citation type="journal article" date="2013" name="ISME J.">
        <title>A metabolic model for members of the genus Tetrasphaera involved in enhanced biological phosphorus removal.</title>
        <authorList>
            <person name="Kristiansen R."/>
            <person name="Nguyen H.T.T."/>
            <person name="Saunders A.M."/>
            <person name="Nielsen J.L."/>
            <person name="Wimmer R."/>
            <person name="Le V.Q."/>
            <person name="McIlroy S.J."/>
            <person name="Petrovski S."/>
            <person name="Seviour R.J."/>
            <person name="Calteau A."/>
            <person name="Nielsen K.L."/>
            <person name="Nielsen P.H."/>
        </authorList>
    </citation>
    <scope>NUCLEOTIDE SEQUENCE [LARGE SCALE GENOMIC DNA]</scope>
    <source>
        <strain evidence="2 3">T1-X7</strain>
    </source>
</reference>
<keyword evidence="3" id="KW-1185">Reference proteome</keyword>
<dbReference type="STRING" id="1194083.BN12_2840004"/>
<dbReference type="Gene3D" id="3.90.960.10">
    <property type="entry name" value="YbaK/aminoacyl-tRNA synthetase-associated domain"/>
    <property type="match status" value="1"/>
</dbReference>
<accession>A0A077LXH2</accession>
<comment type="caution">
    <text evidence="2">The sequence shown here is derived from an EMBL/GenBank/DDBJ whole genome shotgun (WGS) entry which is preliminary data.</text>
</comment>
<organism evidence="2 3">
    <name type="scientific">Nostocoides japonicum T1-X7</name>
    <dbReference type="NCBI Taxonomy" id="1194083"/>
    <lineage>
        <taxon>Bacteria</taxon>
        <taxon>Bacillati</taxon>
        <taxon>Actinomycetota</taxon>
        <taxon>Actinomycetes</taxon>
        <taxon>Micrococcales</taxon>
        <taxon>Intrasporangiaceae</taxon>
        <taxon>Nostocoides</taxon>
    </lineage>
</organism>
<proteinExistence type="predicted"/>
<sequence length="175" mass="17786">MPSARGTLSWSPAVERADLLAPPVAAAVGVVPSALVAPIDPTLADTAAFCAAYDVAPEASANCVVVAGRRGDVETYAAVMVLATDRADVNGTIRKHLGVRRISFAPMDEAVGRTGMEYGGITPVGLSDDWPVLVDERVVAAGDVVVGSGIRGSKLLLPAAALLTLPGAVSLALTR</sequence>
<evidence type="ECO:0000313" key="2">
    <source>
        <dbReference type="EMBL" id="CCH78391.1"/>
    </source>
</evidence>
<dbReference type="PANTHER" id="PTHR30411:SF1">
    <property type="entry name" value="CYTOPLASMIC PROTEIN"/>
    <property type="match status" value="1"/>
</dbReference>
<protein>
    <recommendedName>
        <fullName evidence="1">YbaK/aminoacyl-tRNA synthetase-associated domain-containing protein</fullName>
    </recommendedName>
</protein>
<feature type="domain" description="YbaK/aminoacyl-tRNA synthetase-associated" evidence="1">
    <location>
        <begin position="41"/>
        <end position="164"/>
    </location>
</feature>
<name>A0A077LXH2_9MICO</name>
<evidence type="ECO:0000313" key="3">
    <source>
        <dbReference type="Proteomes" id="UP000035721"/>
    </source>
</evidence>
<dbReference type="GO" id="GO:0002161">
    <property type="term" value="F:aminoacyl-tRNA deacylase activity"/>
    <property type="evidence" value="ECO:0007669"/>
    <property type="project" value="InterPro"/>
</dbReference>
<dbReference type="Proteomes" id="UP000035721">
    <property type="component" value="Unassembled WGS sequence"/>
</dbReference>
<dbReference type="InterPro" id="IPR036754">
    <property type="entry name" value="YbaK/aa-tRNA-synt-asso_dom_sf"/>
</dbReference>
<dbReference type="OrthoDB" id="9796920at2"/>
<dbReference type="PANTHER" id="PTHR30411">
    <property type="entry name" value="CYTOPLASMIC PROTEIN"/>
    <property type="match status" value="1"/>
</dbReference>
<gene>
    <name evidence="2" type="ORF">BN12_2840004</name>
</gene>
<dbReference type="InterPro" id="IPR007214">
    <property type="entry name" value="YbaK/aa-tRNA-synth-assoc-dom"/>
</dbReference>
<dbReference type="SUPFAM" id="SSF55826">
    <property type="entry name" value="YbaK/ProRS associated domain"/>
    <property type="match status" value="1"/>
</dbReference>
<evidence type="ECO:0000259" key="1">
    <source>
        <dbReference type="Pfam" id="PF04073"/>
    </source>
</evidence>